<dbReference type="InterPro" id="IPR007325">
    <property type="entry name" value="KFase/CYL"/>
</dbReference>
<dbReference type="InterPro" id="IPR037175">
    <property type="entry name" value="KFase_sf"/>
</dbReference>
<accession>A0ABQ1HIR1</accession>
<keyword evidence="3" id="KW-1185">Reference proteome</keyword>
<keyword evidence="1" id="KW-0732">Signal</keyword>
<dbReference type="Gene3D" id="3.50.30.50">
    <property type="entry name" value="Putative cyclase"/>
    <property type="match status" value="1"/>
</dbReference>
<evidence type="ECO:0000313" key="2">
    <source>
        <dbReference type="EMBL" id="GGA79864.1"/>
    </source>
</evidence>
<dbReference type="Proteomes" id="UP000623419">
    <property type="component" value="Unassembled WGS sequence"/>
</dbReference>
<comment type="caution">
    <text evidence="2">The sequence shown here is derived from an EMBL/GenBank/DDBJ whole genome shotgun (WGS) entry which is preliminary data.</text>
</comment>
<sequence>MKAIPLSLALCALLASPLAMGARPGAATSPWGPDDQIGRLNLMTDASRAAVLSRIRGGTVYDLGVEYHKGMPSWSLLGDPTYQIWMTHTPRGTAVDNVLGLGRAMHEHVSYSGDAVLMYTHTGTHIDALSHFGLNGRIWNGFHHDSHQGDLGWHKGGAENLPPIIARGVLIDVPAYKGVDMLPDSYRIMPADLEGALSRQGVRLQAGDAVFIRTGRMRVIDDKQRYMDNPPGIGLDAARWLVETHGAMLIGSDNLSLESFPVETPDNWVPVHTYLEAEQGVAIMEVVDLEALARDRVHEFAFIGAGLKLRGASGAPMRPIALPLDPAP</sequence>
<dbReference type="EMBL" id="BMKC01000002">
    <property type="protein sequence ID" value="GGA79864.1"/>
    <property type="molecule type" value="Genomic_DNA"/>
</dbReference>
<dbReference type="SUPFAM" id="SSF102198">
    <property type="entry name" value="Putative cyclase"/>
    <property type="match status" value="1"/>
</dbReference>
<protein>
    <submittedName>
        <fullName evidence="2">Polyketide cyclase</fullName>
    </submittedName>
</protein>
<dbReference type="PANTHER" id="PTHR34861:SF10">
    <property type="entry name" value="CYCLASE"/>
    <property type="match status" value="1"/>
</dbReference>
<dbReference type="PANTHER" id="PTHR34861">
    <property type="match status" value="1"/>
</dbReference>
<evidence type="ECO:0000313" key="3">
    <source>
        <dbReference type="Proteomes" id="UP000623419"/>
    </source>
</evidence>
<reference evidence="3" key="1">
    <citation type="journal article" date="2019" name="Int. J. Syst. Evol. Microbiol.">
        <title>The Global Catalogue of Microorganisms (GCM) 10K type strain sequencing project: providing services to taxonomists for standard genome sequencing and annotation.</title>
        <authorList>
            <consortium name="The Broad Institute Genomics Platform"/>
            <consortium name="The Broad Institute Genome Sequencing Center for Infectious Disease"/>
            <person name="Wu L."/>
            <person name="Ma J."/>
        </authorList>
    </citation>
    <scope>NUCLEOTIDE SEQUENCE [LARGE SCALE GENOMIC DNA]</scope>
    <source>
        <strain evidence="3">CGMCC 1.15905</strain>
    </source>
</reference>
<evidence type="ECO:0000256" key="1">
    <source>
        <dbReference type="SAM" id="SignalP"/>
    </source>
</evidence>
<feature type="chain" id="PRO_5045280246" evidence="1">
    <location>
        <begin position="22"/>
        <end position="328"/>
    </location>
</feature>
<dbReference type="RefSeq" id="WP_188663314.1">
    <property type="nucleotide sequence ID" value="NZ_BMKC01000002.1"/>
</dbReference>
<name>A0ABQ1HIR1_9GAMM</name>
<organism evidence="2 3">
    <name type="scientific">Arenimonas soli</name>
    <dbReference type="NCBI Taxonomy" id="2269504"/>
    <lineage>
        <taxon>Bacteria</taxon>
        <taxon>Pseudomonadati</taxon>
        <taxon>Pseudomonadota</taxon>
        <taxon>Gammaproteobacteria</taxon>
        <taxon>Lysobacterales</taxon>
        <taxon>Lysobacteraceae</taxon>
        <taxon>Arenimonas</taxon>
    </lineage>
</organism>
<dbReference type="Pfam" id="PF04199">
    <property type="entry name" value="Cyclase"/>
    <property type="match status" value="1"/>
</dbReference>
<proteinExistence type="predicted"/>
<feature type="signal peptide" evidence="1">
    <location>
        <begin position="1"/>
        <end position="21"/>
    </location>
</feature>
<gene>
    <name evidence="2" type="ORF">GCM10011521_17650</name>
</gene>